<dbReference type="Proteomes" id="UP001310594">
    <property type="component" value="Unassembled WGS sequence"/>
</dbReference>
<dbReference type="AlphaFoldDB" id="A0AAN7ZZ15"/>
<gene>
    <name evidence="2" type="ORF">LTR97_008343</name>
</gene>
<evidence type="ECO:0000313" key="2">
    <source>
        <dbReference type="EMBL" id="KAK5695923.1"/>
    </source>
</evidence>
<reference evidence="2" key="1">
    <citation type="submission" date="2023-08" db="EMBL/GenBank/DDBJ databases">
        <title>Black Yeasts Isolated from many extreme environments.</title>
        <authorList>
            <person name="Coleine C."/>
            <person name="Stajich J.E."/>
            <person name="Selbmann L."/>
        </authorList>
    </citation>
    <scope>NUCLEOTIDE SEQUENCE</scope>
    <source>
        <strain evidence="2">CCFEE 5810</strain>
    </source>
</reference>
<protein>
    <submittedName>
        <fullName evidence="2">Uncharacterized protein</fullName>
    </submittedName>
</protein>
<evidence type="ECO:0000313" key="3">
    <source>
        <dbReference type="Proteomes" id="UP001310594"/>
    </source>
</evidence>
<feature type="compositionally biased region" description="Polar residues" evidence="1">
    <location>
        <begin position="1"/>
        <end position="17"/>
    </location>
</feature>
<comment type="caution">
    <text evidence="2">The sequence shown here is derived from an EMBL/GenBank/DDBJ whole genome shotgun (WGS) entry which is preliminary data.</text>
</comment>
<sequence>MADNNGSSVPPTTSNPPQHHERTHSQCPLLQLPAELRVNIYEFAFAVNKGATVDLFGAEPLPRGLLLTCHEIYHETVALYKQARRDYWSTTKFFARDLLRAVALSKLPLLQQSTISHITSLELSGVDEEFGSKFEVMYGEGLWQYAEYETPAGPDGGGFGGFELVDSTKYLVLPTKDKRTNTENALLKAGRLTRHINEYTAKPGLCAFVNITGVNEGDRLRVKAYAKTKALSLWELEGVVRYTLPHS</sequence>
<accession>A0AAN7ZZ15</accession>
<feature type="region of interest" description="Disordered" evidence="1">
    <location>
        <begin position="1"/>
        <end position="25"/>
    </location>
</feature>
<proteinExistence type="predicted"/>
<organism evidence="2 3">
    <name type="scientific">Elasticomyces elasticus</name>
    <dbReference type="NCBI Taxonomy" id="574655"/>
    <lineage>
        <taxon>Eukaryota</taxon>
        <taxon>Fungi</taxon>
        <taxon>Dikarya</taxon>
        <taxon>Ascomycota</taxon>
        <taxon>Pezizomycotina</taxon>
        <taxon>Dothideomycetes</taxon>
        <taxon>Dothideomycetidae</taxon>
        <taxon>Mycosphaerellales</taxon>
        <taxon>Teratosphaeriaceae</taxon>
        <taxon>Elasticomyces</taxon>
    </lineage>
</organism>
<name>A0AAN7ZZ15_9PEZI</name>
<evidence type="ECO:0000256" key="1">
    <source>
        <dbReference type="SAM" id="MobiDB-lite"/>
    </source>
</evidence>
<dbReference type="EMBL" id="JAVRQU010000013">
    <property type="protein sequence ID" value="KAK5695923.1"/>
    <property type="molecule type" value="Genomic_DNA"/>
</dbReference>